<dbReference type="Proteomes" id="UP000199137">
    <property type="component" value="Unassembled WGS sequence"/>
</dbReference>
<protein>
    <submittedName>
        <fullName evidence="2">Uncharacterized protein</fullName>
    </submittedName>
</protein>
<sequence length="159" mass="16940">MGDKQQQQRVEAMADKALEPRKNALIALAHAAEAARDHDSVRAKADKDIARIRARADKRIEAILAKADEGAERVRQREREEMIERGNSWRAAYRAAKDVGWTSAELRAAEQPPPPRASTGKRPAPTATAGAGSGSSDAAAAGDRPQSGAAAEDPLPRSA</sequence>
<gene>
    <name evidence="2" type="ORF">SAMN05421854_110251</name>
</gene>
<evidence type="ECO:0000313" key="2">
    <source>
        <dbReference type="EMBL" id="SFQ31627.1"/>
    </source>
</evidence>
<feature type="region of interest" description="Disordered" evidence="1">
    <location>
        <begin position="104"/>
        <end position="159"/>
    </location>
</feature>
<evidence type="ECO:0000313" key="3">
    <source>
        <dbReference type="Proteomes" id="UP000199137"/>
    </source>
</evidence>
<accession>A0A1I5XIZ1</accession>
<dbReference type="EMBL" id="FOWC01000010">
    <property type="protein sequence ID" value="SFQ31627.1"/>
    <property type="molecule type" value="Genomic_DNA"/>
</dbReference>
<organism evidence="2 3">
    <name type="scientific">Amycolatopsis rubida</name>
    <dbReference type="NCBI Taxonomy" id="112413"/>
    <lineage>
        <taxon>Bacteria</taxon>
        <taxon>Bacillati</taxon>
        <taxon>Actinomycetota</taxon>
        <taxon>Actinomycetes</taxon>
        <taxon>Pseudonocardiales</taxon>
        <taxon>Pseudonocardiaceae</taxon>
        <taxon>Amycolatopsis</taxon>
    </lineage>
</organism>
<dbReference type="AlphaFoldDB" id="A0A1I5XIZ1"/>
<evidence type="ECO:0000256" key="1">
    <source>
        <dbReference type="SAM" id="MobiDB-lite"/>
    </source>
</evidence>
<dbReference type="STRING" id="112413.SAMN05421854_110251"/>
<dbReference type="RefSeq" id="WP_093575783.1">
    <property type="nucleotide sequence ID" value="NZ_FOWC01000010.1"/>
</dbReference>
<reference evidence="2 3" key="1">
    <citation type="submission" date="2016-10" db="EMBL/GenBank/DDBJ databases">
        <authorList>
            <person name="de Groot N.N."/>
        </authorList>
    </citation>
    <scope>NUCLEOTIDE SEQUENCE [LARGE SCALE GENOMIC DNA]</scope>
    <source>
        <strain evidence="2 3">DSM 44637</strain>
    </source>
</reference>
<proteinExistence type="predicted"/>
<feature type="compositionally biased region" description="Low complexity" evidence="1">
    <location>
        <begin position="123"/>
        <end position="143"/>
    </location>
</feature>
<name>A0A1I5XIZ1_9PSEU</name>